<dbReference type="InterPro" id="IPR050076">
    <property type="entry name" value="ArchSynthase1/Queuine_TRR"/>
</dbReference>
<evidence type="ECO:0000256" key="1">
    <source>
        <dbReference type="ARBA" id="ARBA00022676"/>
    </source>
</evidence>
<reference evidence="9" key="1">
    <citation type="journal article" date="2015" name="MBio">
        <title>Genome-resolved metagenomic analysis reveals roles for candidate phyla and other microbial community members in biogeochemical transformations in oil reservoirs.</title>
        <authorList>
            <person name="Hu P."/>
            <person name="Tom L."/>
            <person name="Singh A."/>
            <person name="Thomas B.C."/>
            <person name="Baker B.J."/>
            <person name="Piceno Y.M."/>
            <person name="Andersen G.L."/>
            <person name="Banfield J.F."/>
        </authorList>
    </citation>
    <scope>NUCLEOTIDE SEQUENCE [LARGE SCALE GENOMIC DNA]</scope>
    <source>
        <strain evidence="9">56_747</strain>
    </source>
</reference>
<comment type="function">
    <text evidence="6">Exchanges the guanine residue with 7-cyano-7-deazaguanine (preQ0) at position 15 in the dihydrouridine loop (D-loop) of archaeal tRNAs.</text>
</comment>
<dbReference type="GO" id="GO:0008270">
    <property type="term" value="F:zinc ion binding"/>
    <property type="evidence" value="ECO:0007669"/>
    <property type="project" value="UniProtKB-UniRule"/>
</dbReference>
<feature type="binding site" evidence="6">
    <location>
        <position position="277"/>
    </location>
    <ligand>
        <name>Zn(2+)</name>
        <dbReference type="ChEBI" id="CHEBI:29105"/>
    </ligand>
</feature>
<feature type="binding site" evidence="6">
    <location>
        <position position="125"/>
    </location>
    <ligand>
        <name>substrate</name>
    </ligand>
</feature>
<dbReference type="AlphaFoldDB" id="A0A101FT22"/>
<organism evidence="8 11">
    <name type="scientific">Methanothrix harundinacea</name>
    <dbReference type="NCBI Taxonomy" id="301375"/>
    <lineage>
        <taxon>Archaea</taxon>
        <taxon>Methanobacteriati</taxon>
        <taxon>Methanobacteriota</taxon>
        <taxon>Stenosarchaea group</taxon>
        <taxon>Methanomicrobia</taxon>
        <taxon>Methanotrichales</taxon>
        <taxon>Methanotrichaceae</taxon>
        <taxon>Methanothrix</taxon>
    </lineage>
</organism>
<dbReference type="Pfam" id="PF01702">
    <property type="entry name" value="TGT"/>
    <property type="match status" value="1"/>
</dbReference>
<protein>
    <recommendedName>
        <fullName evidence="6">tRNA-guanine(15) transglycosylase</fullName>
        <ecNumber evidence="6">2.4.2.48</ecNumber>
    </recommendedName>
    <alternativeName>
        <fullName evidence="6">7-cyano-7-deazaguanine tRNA-ribosyltransferase</fullName>
    </alternativeName>
    <alternativeName>
        <fullName evidence="6">Archaeal tRNA-guanine transglycosylase</fullName>
    </alternativeName>
</protein>
<dbReference type="InterPro" id="IPR004804">
    <property type="entry name" value="TgtA"/>
</dbReference>
<keyword evidence="4 6" id="KW-0479">Metal-binding</keyword>
<evidence type="ECO:0000256" key="3">
    <source>
        <dbReference type="ARBA" id="ARBA00022694"/>
    </source>
</evidence>
<keyword evidence="2 6" id="KW-0808">Transferase</keyword>
<keyword evidence="1 6" id="KW-0328">Glycosyltransferase</keyword>
<dbReference type="HAMAP" id="MF_01634">
    <property type="entry name" value="TgtA_arch"/>
    <property type="match status" value="1"/>
</dbReference>
<feature type="domain" description="tRNA-guanine(15) transglycosylase-like" evidence="7">
    <location>
        <begin position="14"/>
        <end position="336"/>
    </location>
</feature>
<dbReference type="NCBIfam" id="TIGR00449">
    <property type="entry name" value="tgt_general"/>
    <property type="match status" value="1"/>
</dbReference>
<dbReference type="GO" id="GO:0016763">
    <property type="term" value="F:pentosyltransferase activity"/>
    <property type="evidence" value="ECO:0007669"/>
    <property type="project" value="UniProtKB-UniRule"/>
</dbReference>
<evidence type="ECO:0000259" key="7">
    <source>
        <dbReference type="Pfam" id="PF01702"/>
    </source>
</evidence>
<dbReference type="Proteomes" id="UP000057043">
    <property type="component" value="Unassembled WGS sequence"/>
</dbReference>
<dbReference type="EMBL" id="LGFT01000046">
    <property type="protein sequence ID" value="KUK43814.1"/>
    <property type="molecule type" value="Genomic_DNA"/>
</dbReference>
<comment type="cofactor">
    <cofactor evidence="6">
        <name>Zn(2+)</name>
        <dbReference type="ChEBI" id="CHEBI:29105"/>
    </cofactor>
    <text evidence="6">Binds 1 zinc ion per subunit.</text>
</comment>
<sequence>MPDCFEILNKDLAGRIGRLRTPHGVVETPALMPVVNPHLRLIEPADLKRMGAEILITNSYIINQDLELKEMAERRGVHELLGFHGPIMTDSGAFQLSVYGDIEVASSEILEFQRSIGSDVCVPLDIPTPPDVLRARAEAELSETERRLSEARDLWEDGGALLAGPIQGSNHLDLRFRAARRIKEIGFDVCPVGAVVPLMEAYRFGELVDVVAASKKGLGPAFPVHLFGAGHPMMFALAAALGCDLFDSAAYALYARQGRYLSTNGTHHLEDLKYLPCCCEICRNRAPEDLANDPHKIELLARHNLFVSLAEIRQVRQSIWEGSLWELVERRCRSHPQMMDGLRALGSHADWIEGLDPASRSTCFYLGPESAKRPEVLRYGSRIDRIELSGRVLVADPGLVEEIEEFDHVLWFLPPFGPYPKELAETAPLNAEVPTAADDAGIAQATANLMRVMEKNPNATFDLRLKDASKYGFQLKEVRSG</sequence>
<comment type="pathway">
    <text evidence="6">tRNA modification; archaeosine-tRNA biosynthesis.</text>
</comment>
<evidence type="ECO:0000313" key="9">
    <source>
        <dbReference type="EMBL" id="KUK96127.1"/>
    </source>
</evidence>
<dbReference type="InterPro" id="IPR036511">
    <property type="entry name" value="TGT-like_sf"/>
</dbReference>
<comment type="similarity">
    <text evidence="6">Belongs to the archaeosine tRNA-ribosyltransferase family.</text>
</comment>
<name>A0A101FT22_9EURY</name>
<dbReference type="GO" id="GO:0002099">
    <property type="term" value="P:tRNA wobble guanine modification"/>
    <property type="evidence" value="ECO:0007669"/>
    <property type="project" value="TreeGrafter"/>
</dbReference>
<dbReference type="NCBIfam" id="TIGR00432">
    <property type="entry name" value="arcsn_tRNA_tgt"/>
    <property type="match status" value="1"/>
</dbReference>
<dbReference type="Proteomes" id="UP000053961">
    <property type="component" value="Unassembled WGS sequence"/>
</dbReference>
<dbReference type="SUPFAM" id="SSF88802">
    <property type="entry name" value="Pre-PUA domain"/>
    <property type="match status" value="1"/>
</dbReference>
<keyword evidence="3 6" id="KW-0819">tRNA processing</keyword>
<evidence type="ECO:0000313" key="10">
    <source>
        <dbReference type="Proteomes" id="UP000053961"/>
    </source>
</evidence>
<evidence type="ECO:0000256" key="5">
    <source>
        <dbReference type="ARBA" id="ARBA00022833"/>
    </source>
</evidence>
<dbReference type="PANTHER" id="PTHR46499">
    <property type="entry name" value="QUEUINE TRNA-RIBOSYLTRANSFERASE"/>
    <property type="match status" value="1"/>
</dbReference>
<dbReference type="SUPFAM" id="SSF51713">
    <property type="entry name" value="tRNA-guanine transglycosylase"/>
    <property type="match status" value="1"/>
</dbReference>
<dbReference type="PATRIC" id="fig|301375.6.peg.254"/>
<dbReference type="PANTHER" id="PTHR46499:SF1">
    <property type="entry name" value="QUEUINE TRNA-RIBOSYLTRANSFERASE"/>
    <property type="match status" value="1"/>
</dbReference>
<keyword evidence="5 6" id="KW-0862">Zinc</keyword>
<dbReference type="EC" id="2.4.2.48" evidence="6"/>
<gene>
    <name evidence="6" type="primary">tgtA</name>
    <name evidence="8" type="ORF">XD72_1803</name>
    <name evidence="9" type="ORF">XE07_1313</name>
</gene>
<dbReference type="GO" id="GO:0005737">
    <property type="term" value="C:cytoplasm"/>
    <property type="evidence" value="ECO:0007669"/>
    <property type="project" value="TreeGrafter"/>
</dbReference>
<accession>A0A101FT22</accession>
<evidence type="ECO:0000313" key="11">
    <source>
        <dbReference type="Proteomes" id="UP000057043"/>
    </source>
</evidence>
<feature type="active site" description="Nucleophile" evidence="6">
    <location>
        <position position="90"/>
    </location>
</feature>
<feature type="binding site" evidence="6">
    <location>
        <position position="194"/>
    </location>
    <ligand>
        <name>substrate</name>
    </ligand>
</feature>
<dbReference type="InterPro" id="IPR002616">
    <property type="entry name" value="tRNA_ribo_trans-like"/>
</dbReference>
<evidence type="ECO:0000256" key="6">
    <source>
        <dbReference type="HAMAP-Rule" id="MF_01634"/>
    </source>
</evidence>
<dbReference type="Gene3D" id="3.20.20.105">
    <property type="entry name" value="Queuine tRNA-ribosyltransferase-like"/>
    <property type="match status" value="1"/>
</dbReference>
<reference evidence="10 11" key="2">
    <citation type="journal article" date="2015" name="MBio">
        <title>Genome-Resolved Metagenomic Analysis Reveals Roles for Candidate Phyla and Other Microbial Community Members in Biogeochemical Transformations in Oil Reservoirs.</title>
        <authorList>
            <person name="Hu P."/>
            <person name="Tom L."/>
            <person name="Singh A."/>
            <person name="Thomas B.C."/>
            <person name="Baker B.J."/>
            <person name="Piceno Y.M."/>
            <person name="Andersen G.L."/>
            <person name="Banfield J.F."/>
        </authorList>
    </citation>
    <scope>NUCLEOTIDE SEQUENCE [LARGE SCALE GENOMIC DNA]</scope>
    <source>
        <strain evidence="8">57_489</strain>
    </source>
</reference>
<comment type="caution">
    <text evidence="8">The sequence shown here is derived from an EMBL/GenBank/DDBJ whole genome shotgun (WGS) entry which is preliminary data.</text>
</comment>
<evidence type="ECO:0000256" key="2">
    <source>
        <dbReference type="ARBA" id="ARBA00022679"/>
    </source>
</evidence>
<feature type="binding site" evidence="6">
    <location>
        <position position="279"/>
    </location>
    <ligand>
        <name>Zn(2+)</name>
        <dbReference type="ChEBI" id="CHEBI:29105"/>
    </ligand>
</feature>
<proteinExistence type="inferred from homology"/>
<comment type="catalytic activity">
    <reaction evidence="6">
        <text>guanosine(15) in tRNA + 7-cyano-7-carbaguanine = 7-cyano-7-carbaguanosine(15) in tRNA + guanine</text>
        <dbReference type="Rhea" id="RHEA:43164"/>
        <dbReference type="Rhea" id="RHEA-COMP:10371"/>
        <dbReference type="Rhea" id="RHEA-COMP:10372"/>
        <dbReference type="ChEBI" id="CHEBI:16235"/>
        <dbReference type="ChEBI" id="CHEBI:45075"/>
        <dbReference type="ChEBI" id="CHEBI:74269"/>
        <dbReference type="ChEBI" id="CHEBI:82850"/>
        <dbReference type="EC" id="2.4.2.48"/>
    </reaction>
</comment>
<dbReference type="EMBL" id="LGHB01000019">
    <property type="protein sequence ID" value="KUK96127.1"/>
    <property type="molecule type" value="Genomic_DNA"/>
</dbReference>
<feature type="binding site" evidence="6">
    <location>
        <position position="282"/>
    </location>
    <ligand>
        <name>Zn(2+)</name>
        <dbReference type="ChEBI" id="CHEBI:29105"/>
    </ligand>
</feature>
<evidence type="ECO:0000256" key="4">
    <source>
        <dbReference type="ARBA" id="ARBA00022723"/>
    </source>
</evidence>
<evidence type="ECO:0000313" key="8">
    <source>
        <dbReference type="EMBL" id="KUK43814.1"/>
    </source>
</evidence>
<dbReference type="UniPathway" id="UPA00393"/>